<dbReference type="Gene3D" id="3.40.50.1360">
    <property type="match status" value="1"/>
</dbReference>
<dbReference type="Proteomes" id="UP001501079">
    <property type="component" value="Unassembled WGS sequence"/>
</dbReference>
<evidence type="ECO:0000313" key="5">
    <source>
        <dbReference type="EMBL" id="GAA4177989.1"/>
    </source>
</evidence>
<keyword evidence="3" id="KW-0804">Transcription</keyword>
<dbReference type="RefSeq" id="WP_344755388.1">
    <property type="nucleotide sequence ID" value="NZ_BAABBW010000004.1"/>
</dbReference>
<dbReference type="SUPFAM" id="SSF100950">
    <property type="entry name" value="NagB/RpiA/CoA transferase-like"/>
    <property type="match status" value="1"/>
</dbReference>
<gene>
    <name evidence="5" type="ORF">GCM10022287_27610</name>
</gene>
<sequence length="283" mass="29884">MGETLRARADVEIDDSAPERRLPAGRKAELSAYVSEMGQVTVAKLASHFGVSTDTIRRDLDQLDADGLLIRTHGGAVSLAASNRPDTELEVRLHVQPAAKETIGRLAASLVEDGSVIMLNGGTTTLALARHLHKLRNLTIATNNLRIPAEISSAVIRDLYLFGGSVSTVTQTTTGPVSLRLAPGGHDIEVQADIAFIGVGAVSADAGYATSNLGDAAMMQAMMDRSARVAVLADSAKFDRHLFAKIAALSAADYLICETTPGDELLAALRENEVEVICPETVT</sequence>
<dbReference type="PANTHER" id="PTHR30363:SF44">
    <property type="entry name" value="AGA OPERON TRANSCRIPTIONAL REPRESSOR-RELATED"/>
    <property type="match status" value="1"/>
</dbReference>
<keyword evidence="2 5" id="KW-0238">DNA-binding</keyword>
<dbReference type="InterPro" id="IPR037171">
    <property type="entry name" value="NagB/RpiA_transferase-like"/>
</dbReference>
<dbReference type="Pfam" id="PF08220">
    <property type="entry name" value="HTH_DeoR"/>
    <property type="match status" value="1"/>
</dbReference>
<proteinExistence type="predicted"/>
<dbReference type="PROSITE" id="PS00894">
    <property type="entry name" value="HTH_DEOR_1"/>
    <property type="match status" value="1"/>
</dbReference>
<dbReference type="EMBL" id="BAABBW010000004">
    <property type="protein sequence ID" value="GAA4177989.1"/>
    <property type="molecule type" value="Genomic_DNA"/>
</dbReference>
<dbReference type="InterPro" id="IPR014036">
    <property type="entry name" value="DeoR-like_C"/>
</dbReference>
<dbReference type="SMART" id="SM00420">
    <property type="entry name" value="HTH_DEOR"/>
    <property type="match status" value="1"/>
</dbReference>
<evidence type="ECO:0000256" key="1">
    <source>
        <dbReference type="ARBA" id="ARBA00023015"/>
    </source>
</evidence>
<dbReference type="Gene3D" id="1.10.10.10">
    <property type="entry name" value="Winged helix-like DNA-binding domain superfamily/Winged helix DNA-binding domain"/>
    <property type="match status" value="1"/>
</dbReference>
<dbReference type="SMART" id="SM01134">
    <property type="entry name" value="DeoRC"/>
    <property type="match status" value="1"/>
</dbReference>
<protein>
    <submittedName>
        <fullName evidence="5">DeoR/GlpR family DNA-binding transcription regulator</fullName>
    </submittedName>
</protein>
<feature type="domain" description="HTH deoR-type" evidence="4">
    <location>
        <begin position="23"/>
        <end position="78"/>
    </location>
</feature>
<evidence type="ECO:0000259" key="4">
    <source>
        <dbReference type="PROSITE" id="PS51000"/>
    </source>
</evidence>
<evidence type="ECO:0000313" key="6">
    <source>
        <dbReference type="Proteomes" id="UP001501079"/>
    </source>
</evidence>
<dbReference type="InterPro" id="IPR001034">
    <property type="entry name" value="DeoR_HTH"/>
</dbReference>
<dbReference type="GO" id="GO:0003677">
    <property type="term" value="F:DNA binding"/>
    <property type="evidence" value="ECO:0007669"/>
    <property type="project" value="UniProtKB-KW"/>
</dbReference>
<dbReference type="PROSITE" id="PS51000">
    <property type="entry name" value="HTH_DEOR_2"/>
    <property type="match status" value="1"/>
</dbReference>
<organism evidence="5 6">
    <name type="scientific">Gryllotalpicola koreensis</name>
    <dbReference type="NCBI Taxonomy" id="993086"/>
    <lineage>
        <taxon>Bacteria</taxon>
        <taxon>Bacillati</taxon>
        <taxon>Actinomycetota</taxon>
        <taxon>Actinomycetes</taxon>
        <taxon>Micrococcales</taxon>
        <taxon>Microbacteriaceae</taxon>
        <taxon>Gryllotalpicola</taxon>
    </lineage>
</organism>
<evidence type="ECO:0000256" key="2">
    <source>
        <dbReference type="ARBA" id="ARBA00023125"/>
    </source>
</evidence>
<dbReference type="InterPro" id="IPR036390">
    <property type="entry name" value="WH_DNA-bd_sf"/>
</dbReference>
<dbReference type="Pfam" id="PF00455">
    <property type="entry name" value="DeoRC"/>
    <property type="match status" value="1"/>
</dbReference>
<dbReference type="InterPro" id="IPR050313">
    <property type="entry name" value="Carb_Metab_HTH_regulators"/>
</dbReference>
<reference evidence="6" key="1">
    <citation type="journal article" date="2019" name="Int. J. Syst. Evol. Microbiol.">
        <title>The Global Catalogue of Microorganisms (GCM) 10K type strain sequencing project: providing services to taxonomists for standard genome sequencing and annotation.</title>
        <authorList>
            <consortium name="The Broad Institute Genomics Platform"/>
            <consortium name="The Broad Institute Genome Sequencing Center for Infectious Disease"/>
            <person name="Wu L."/>
            <person name="Ma J."/>
        </authorList>
    </citation>
    <scope>NUCLEOTIDE SEQUENCE [LARGE SCALE GENOMIC DNA]</scope>
    <source>
        <strain evidence="6">JCM 17591</strain>
    </source>
</reference>
<dbReference type="PRINTS" id="PR00037">
    <property type="entry name" value="HTHLACR"/>
</dbReference>
<evidence type="ECO:0000256" key="3">
    <source>
        <dbReference type="ARBA" id="ARBA00023163"/>
    </source>
</evidence>
<keyword evidence="1" id="KW-0805">Transcription regulation</keyword>
<comment type="caution">
    <text evidence="5">The sequence shown here is derived from an EMBL/GenBank/DDBJ whole genome shotgun (WGS) entry which is preliminary data.</text>
</comment>
<dbReference type="InterPro" id="IPR018356">
    <property type="entry name" value="Tscrpt_reg_HTH_DeoR_CS"/>
</dbReference>
<dbReference type="PANTHER" id="PTHR30363">
    <property type="entry name" value="HTH-TYPE TRANSCRIPTIONAL REGULATOR SRLR-RELATED"/>
    <property type="match status" value="1"/>
</dbReference>
<dbReference type="SUPFAM" id="SSF46785">
    <property type="entry name" value="Winged helix' DNA-binding domain"/>
    <property type="match status" value="1"/>
</dbReference>
<keyword evidence="6" id="KW-1185">Reference proteome</keyword>
<name>A0ABP8A507_9MICO</name>
<dbReference type="InterPro" id="IPR036388">
    <property type="entry name" value="WH-like_DNA-bd_sf"/>
</dbReference>
<accession>A0ABP8A507</accession>